<reference evidence="1 2" key="1">
    <citation type="submission" date="2010-03" db="EMBL/GenBank/DDBJ databases">
        <title>The genome sequence of Faecalibacterium prausnitzii L2/6.</title>
        <authorList>
            <consortium name="metaHIT consortium -- http://www.metahit.eu/"/>
            <person name="Pajon A."/>
            <person name="Turner K."/>
            <person name="Parkhill J."/>
            <person name="Duncan S."/>
            <person name="Flint H."/>
        </authorList>
    </citation>
    <scope>NUCLEOTIDE SEQUENCE [LARGE SCALE GENOMIC DNA]</scope>
    <source>
        <strain evidence="2">L2-6</strain>
    </source>
</reference>
<dbReference type="EMBL" id="FP929045">
    <property type="protein sequence ID" value="CBK98180.1"/>
    <property type="molecule type" value="Genomic_DNA"/>
</dbReference>
<keyword evidence="2" id="KW-1185">Reference proteome</keyword>
<dbReference type="AlphaFoldDB" id="D4K3T7"/>
<dbReference type="BioCyc" id="FPRA718252:G1375-456-MONOMER"/>
<reference evidence="1 2" key="2">
    <citation type="submission" date="2010-03" db="EMBL/GenBank/DDBJ databases">
        <authorList>
            <person name="Pajon A."/>
        </authorList>
    </citation>
    <scope>NUCLEOTIDE SEQUENCE [LARGE SCALE GENOMIC DNA]</scope>
    <source>
        <strain evidence="2">L2-6</strain>
    </source>
</reference>
<evidence type="ECO:0000313" key="2">
    <source>
        <dbReference type="Proteomes" id="UP000008804"/>
    </source>
</evidence>
<dbReference type="Proteomes" id="UP000008804">
    <property type="component" value="Chromosome"/>
</dbReference>
<dbReference type="HOGENOM" id="CLU_3426509_0_0_9"/>
<accession>D4K3T7</accession>
<dbReference type="KEGG" id="fpr:FP2_05460"/>
<protein>
    <submittedName>
        <fullName evidence="1">Uncharacterized protein</fullName>
    </submittedName>
</protein>
<sequence length="21" mass="2495">MEYSLIAIETTTFLFVDFLIK</sequence>
<evidence type="ECO:0000313" key="1">
    <source>
        <dbReference type="EMBL" id="CBK98180.1"/>
    </source>
</evidence>
<organism evidence="1 2">
    <name type="scientific">Faecalibacterium prausnitzii L2-6</name>
    <dbReference type="NCBI Taxonomy" id="718252"/>
    <lineage>
        <taxon>Bacteria</taxon>
        <taxon>Bacillati</taxon>
        <taxon>Bacillota</taxon>
        <taxon>Clostridia</taxon>
        <taxon>Eubacteriales</taxon>
        <taxon>Oscillospiraceae</taxon>
        <taxon>Faecalibacterium</taxon>
    </lineage>
</organism>
<proteinExistence type="predicted"/>
<gene>
    <name evidence="1" type="ORF">FP2_05460</name>
</gene>
<name>D4K3T7_9FIRM</name>